<feature type="non-terminal residue" evidence="1">
    <location>
        <position position="1"/>
    </location>
</feature>
<comment type="caution">
    <text evidence="1">The sequence shown here is derived from an EMBL/GenBank/DDBJ whole genome shotgun (WGS) entry which is preliminary data.</text>
</comment>
<reference evidence="1" key="1">
    <citation type="submission" date="2020-04" db="EMBL/GenBank/DDBJ databases">
        <authorList>
            <person name="Zhang T."/>
        </authorList>
    </citation>
    <scope>NUCLEOTIDE SEQUENCE</scope>
    <source>
        <strain evidence="1">HKST-UBA01</strain>
    </source>
</reference>
<name>A0A956RPH4_UNCEI</name>
<evidence type="ECO:0000313" key="1">
    <source>
        <dbReference type="EMBL" id="MCA9726704.1"/>
    </source>
</evidence>
<dbReference type="SUPFAM" id="SSF54523">
    <property type="entry name" value="Pili subunits"/>
    <property type="match status" value="1"/>
</dbReference>
<dbReference type="InterPro" id="IPR045584">
    <property type="entry name" value="Pilin-like"/>
</dbReference>
<dbReference type="Proteomes" id="UP000697710">
    <property type="component" value="Unassembled WGS sequence"/>
</dbReference>
<sequence>AAIAIPNYVSMQDRARESSVKGNAHAGQLYAEDEGVKANGVYPAGIADHMNGLSNVSNPFDSAADSFTDGAAGAEAGMCYYEVGNPATSYTITANGKDGTSILELTNNAN</sequence>
<gene>
    <name evidence="1" type="ORF">KC729_03410</name>
</gene>
<organism evidence="1 2">
    <name type="scientific">Eiseniibacteriota bacterium</name>
    <dbReference type="NCBI Taxonomy" id="2212470"/>
    <lineage>
        <taxon>Bacteria</taxon>
        <taxon>Candidatus Eiseniibacteriota</taxon>
    </lineage>
</organism>
<dbReference type="AlphaFoldDB" id="A0A956RPH4"/>
<reference evidence="1" key="2">
    <citation type="journal article" date="2021" name="Microbiome">
        <title>Successional dynamics and alternative stable states in a saline activated sludge microbial community over 9 years.</title>
        <authorList>
            <person name="Wang Y."/>
            <person name="Ye J."/>
            <person name="Ju F."/>
            <person name="Liu L."/>
            <person name="Boyd J.A."/>
            <person name="Deng Y."/>
            <person name="Parks D.H."/>
            <person name="Jiang X."/>
            <person name="Yin X."/>
            <person name="Woodcroft B.J."/>
            <person name="Tyson G.W."/>
            <person name="Hugenholtz P."/>
            <person name="Polz M.F."/>
            <person name="Zhang T."/>
        </authorList>
    </citation>
    <scope>NUCLEOTIDE SEQUENCE</scope>
    <source>
        <strain evidence="1">HKST-UBA01</strain>
    </source>
</reference>
<dbReference type="EMBL" id="JAGQHR010000057">
    <property type="protein sequence ID" value="MCA9726704.1"/>
    <property type="molecule type" value="Genomic_DNA"/>
</dbReference>
<proteinExistence type="predicted"/>
<dbReference type="Gene3D" id="3.30.700.10">
    <property type="entry name" value="Glycoprotein, Type 4 Pilin"/>
    <property type="match status" value="1"/>
</dbReference>
<accession>A0A956RPH4</accession>
<evidence type="ECO:0000313" key="2">
    <source>
        <dbReference type="Proteomes" id="UP000697710"/>
    </source>
</evidence>
<protein>
    <submittedName>
        <fullName evidence="1">Uncharacterized protein</fullName>
    </submittedName>
</protein>